<reference evidence="2 3" key="1">
    <citation type="submission" date="2009-11" db="EMBL/GenBank/DDBJ databases">
        <title>Annotation of Allomyces macrogynus ATCC 38327.</title>
        <authorList>
            <consortium name="The Broad Institute Genome Sequencing Platform"/>
            <person name="Russ C."/>
            <person name="Cuomo C."/>
            <person name="Burger G."/>
            <person name="Gray M.W."/>
            <person name="Holland P.W.H."/>
            <person name="King N."/>
            <person name="Lang F.B.F."/>
            <person name="Roger A.J."/>
            <person name="Ruiz-Trillo I."/>
            <person name="Young S.K."/>
            <person name="Zeng Q."/>
            <person name="Gargeya S."/>
            <person name="Fitzgerald M."/>
            <person name="Haas B."/>
            <person name="Abouelleil A."/>
            <person name="Alvarado L."/>
            <person name="Arachchi H.M."/>
            <person name="Berlin A."/>
            <person name="Chapman S.B."/>
            <person name="Gearin G."/>
            <person name="Goldberg J."/>
            <person name="Griggs A."/>
            <person name="Gujja S."/>
            <person name="Hansen M."/>
            <person name="Heiman D."/>
            <person name="Howarth C."/>
            <person name="Larimer J."/>
            <person name="Lui A."/>
            <person name="MacDonald P.J.P."/>
            <person name="McCowen C."/>
            <person name="Montmayeur A."/>
            <person name="Murphy C."/>
            <person name="Neiman D."/>
            <person name="Pearson M."/>
            <person name="Priest M."/>
            <person name="Roberts A."/>
            <person name="Saif S."/>
            <person name="Shea T."/>
            <person name="Sisk P."/>
            <person name="Stolte C."/>
            <person name="Sykes S."/>
            <person name="Wortman J."/>
            <person name="Nusbaum C."/>
            <person name="Birren B."/>
        </authorList>
    </citation>
    <scope>NUCLEOTIDE SEQUENCE [LARGE SCALE GENOMIC DNA]</scope>
    <source>
        <strain evidence="2 3">ATCC 38327</strain>
    </source>
</reference>
<gene>
    <name evidence="2" type="ORF">AMAG_10285</name>
</gene>
<feature type="region of interest" description="Disordered" evidence="1">
    <location>
        <begin position="1"/>
        <end position="57"/>
    </location>
</feature>
<dbReference type="Proteomes" id="UP000054350">
    <property type="component" value="Unassembled WGS sequence"/>
</dbReference>
<protein>
    <submittedName>
        <fullName evidence="2">Uncharacterized protein</fullName>
    </submittedName>
</protein>
<sequence length="128" mass="14046">MLSAFDQPKPEAAQGDDNAPKQGSLSRKSFHRRSKRASAGSAYALSSDQMKEPPSEHHAALELLPVHAFEDICRHIIRIDRGSVVHLARGSPGLYVPAISALMRNVGHSVPMFRVKSDMVWPCSTTSR</sequence>
<dbReference type="AlphaFoldDB" id="A0A0L0STZ2"/>
<dbReference type="EMBL" id="GG745349">
    <property type="protein sequence ID" value="KNE66008.1"/>
    <property type="molecule type" value="Genomic_DNA"/>
</dbReference>
<evidence type="ECO:0000313" key="2">
    <source>
        <dbReference type="EMBL" id="KNE66008.1"/>
    </source>
</evidence>
<reference evidence="3" key="2">
    <citation type="submission" date="2009-11" db="EMBL/GenBank/DDBJ databases">
        <title>The Genome Sequence of Allomyces macrogynus strain ATCC 38327.</title>
        <authorList>
            <consortium name="The Broad Institute Genome Sequencing Platform"/>
            <person name="Russ C."/>
            <person name="Cuomo C."/>
            <person name="Shea T."/>
            <person name="Young S.K."/>
            <person name="Zeng Q."/>
            <person name="Koehrsen M."/>
            <person name="Haas B."/>
            <person name="Borodovsky M."/>
            <person name="Guigo R."/>
            <person name="Alvarado L."/>
            <person name="Berlin A."/>
            <person name="Borenstein D."/>
            <person name="Chen Z."/>
            <person name="Engels R."/>
            <person name="Freedman E."/>
            <person name="Gellesch M."/>
            <person name="Goldberg J."/>
            <person name="Griggs A."/>
            <person name="Gujja S."/>
            <person name="Heiman D."/>
            <person name="Hepburn T."/>
            <person name="Howarth C."/>
            <person name="Jen D."/>
            <person name="Larson L."/>
            <person name="Lewis B."/>
            <person name="Mehta T."/>
            <person name="Park D."/>
            <person name="Pearson M."/>
            <person name="Roberts A."/>
            <person name="Saif S."/>
            <person name="Shenoy N."/>
            <person name="Sisk P."/>
            <person name="Stolte C."/>
            <person name="Sykes S."/>
            <person name="Walk T."/>
            <person name="White J."/>
            <person name="Yandava C."/>
            <person name="Burger G."/>
            <person name="Gray M.W."/>
            <person name="Holland P.W.H."/>
            <person name="King N."/>
            <person name="Lang F.B.F."/>
            <person name="Roger A.J."/>
            <person name="Ruiz-Trillo I."/>
            <person name="Lander E."/>
            <person name="Nusbaum C."/>
        </authorList>
    </citation>
    <scope>NUCLEOTIDE SEQUENCE [LARGE SCALE GENOMIC DNA]</scope>
    <source>
        <strain evidence="3">ATCC 38327</strain>
    </source>
</reference>
<organism evidence="2 3">
    <name type="scientific">Allomyces macrogynus (strain ATCC 38327)</name>
    <name type="common">Allomyces javanicus var. macrogynus</name>
    <dbReference type="NCBI Taxonomy" id="578462"/>
    <lineage>
        <taxon>Eukaryota</taxon>
        <taxon>Fungi</taxon>
        <taxon>Fungi incertae sedis</taxon>
        <taxon>Blastocladiomycota</taxon>
        <taxon>Blastocladiomycetes</taxon>
        <taxon>Blastocladiales</taxon>
        <taxon>Blastocladiaceae</taxon>
        <taxon>Allomyces</taxon>
    </lineage>
</organism>
<dbReference type="VEuPathDB" id="FungiDB:AMAG_10285"/>
<keyword evidence="3" id="KW-1185">Reference proteome</keyword>
<evidence type="ECO:0000313" key="3">
    <source>
        <dbReference type="Proteomes" id="UP000054350"/>
    </source>
</evidence>
<name>A0A0L0STZ2_ALLM3</name>
<accession>A0A0L0STZ2</accession>
<evidence type="ECO:0000256" key="1">
    <source>
        <dbReference type="SAM" id="MobiDB-lite"/>
    </source>
</evidence>
<proteinExistence type="predicted"/>